<sequence length="210" mass="23120">MARQLYEYMSQSKGSIIIEHGTGPDGARDLFMRGIFIQGDVKNHNQRIYPLHEISHAVESVKAKIQEGFSVLGELDHPEELTINLDRVSHIITEMWMEGNCGYGKLKLLDTPTGIIAKSLLTAGAKLGVSSRGSGNVGYDGVVSDFDIVTVDIVAQPSAPNAYPKPIYESLYNMKGGEIIMDLARNTPQDPSADKYLSREIIKLISELKK</sequence>
<gene>
    <name evidence="1" type="ORF">EST35_0152</name>
</gene>
<keyword evidence="2" id="KW-1185">Reference proteome</keyword>
<organism evidence="1 2">
    <name type="scientific">Pseudomonas phage vB_PaeM_PA5oct</name>
    <dbReference type="NCBI Taxonomy" id="2163605"/>
    <lineage>
        <taxon>Viruses</taxon>
        <taxon>Duplodnaviria</taxon>
        <taxon>Heunggongvirae</taxon>
        <taxon>Uroviricota</taxon>
        <taxon>Caudoviricetes</taxon>
        <taxon>Arenbergviridae</taxon>
        <taxon>Wroclawvirus</taxon>
        <taxon>Wroclawvirus PA5oct</taxon>
    </lineage>
</organism>
<proteinExistence type="predicted"/>
<evidence type="ECO:0000313" key="2">
    <source>
        <dbReference type="Proteomes" id="UP000316733"/>
    </source>
</evidence>
<dbReference type="Proteomes" id="UP000316733">
    <property type="component" value="Segment"/>
</dbReference>
<evidence type="ECO:0000313" key="1">
    <source>
        <dbReference type="EMBL" id="QCG76034.1"/>
    </source>
</evidence>
<reference evidence="2" key="1">
    <citation type="journal article" date="2020" name="bioRxiv">
        <title>Integrative omics analysis of Pseudomonas aeruginosa virus PA5oct highlights the molecular complexity of jumbo phages.</title>
        <authorList>
            <person name="Lood C."/>
            <person name="Danis-Wlodarczyk K."/>
            <person name="Blasdel B.G."/>
            <person name="Jang H.B."/>
            <person name="Vandenheuvel D."/>
            <person name="Briers Y."/>
            <person name="Noben J.-P."/>
            <person name="van Noort V."/>
            <person name="Drulis-Kawa Z."/>
            <person name="Lavigne R."/>
        </authorList>
    </citation>
    <scope>NUCLEOTIDE SEQUENCE [LARGE SCALE GENOMIC DNA]</scope>
</reference>
<dbReference type="InterPro" id="IPR005082">
    <property type="entry name" value="Peptidase_U9_T4_prohead"/>
</dbReference>
<protein>
    <submittedName>
        <fullName evidence="1">Prohead assembly (Scaffolding) protein</fullName>
    </submittedName>
</protein>
<dbReference type="EMBL" id="MK797984">
    <property type="protein sequence ID" value="QCG76034.1"/>
    <property type="molecule type" value="Genomic_DNA"/>
</dbReference>
<name>A0A4Y1LUL3_9CAUD</name>
<dbReference type="Pfam" id="PF03420">
    <property type="entry name" value="Peptidase_S77"/>
    <property type="match status" value="1"/>
</dbReference>
<accession>A0A4Y1LUL3</accession>